<reference evidence="1 2" key="1">
    <citation type="submission" date="2017-10" db="EMBL/GenBank/DDBJ databases">
        <title>Draft genome sequences of strains TRE 1, TRE 9, TRE H and TRI 7, isolated from tamarins, belonging to four potential novel Bifidobacterium species.</title>
        <authorList>
            <person name="Mattarelli P."/>
            <person name="Modesto M."/>
            <person name="Puglisi E."/>
            <person name="Morelli L."/>
            <person name="Spezio C."/>
            <person name="Bonetti A."/>
            <person name="Sandri C."/>
        </authorList>
    </citation>
    <scope>NUCLEOTIDE SEQUENCE [LARGE SCALE GENOMIC DNA]</scope>
    <source>
        <strain evidence="2">TRE1</strain>
    </source>
</reference>
<evidence type="ECO:0000313" key="2">
    <source>
        <dbReference type="Proteomes" id="UP000229095"/>
    </source>
</evidence>
<comment type="caution">
    <text evidence="1">The sequence shown here is derived from an EMBL/GenBank/DDBJ whole genome shotgun (WGS) entry which is preliminary data.</text>
</comment>
<protein>
    <submittedName>
        <fullName evidence="1">Uncharacterized protein</fullName>
    </submittedName>
</protein>
<dbReference type="EMBL" id="PEBI01000001">
    <property type="protein sequence ID" value="PJM74114.1"/>
    <property type="molecule type" value="Genomic_DNA"/>
</dbReference>
<keyword evidence="2" id="KW-1185">Reference proteome</keyword>
<proteinExistence type="predicted"/>
<sequence length="177" mass="18805">MIGGIVALAIIIAVVLAVIGVVGGHSDDSTYADGQQGYDSVPFDDPYQMQRDISSITGSSCLWSDIGSYSALGGDSEASSIPGLDGAYTCGDDEILLMFDTTSDTRQMVTTLERSLAQGDDTFDTTVTDSLGDYAVVHDDTWMVIGKNADMKQLHDAWGGDMQRLDELADSGSRDTI</sequence>
<name>A0A2M9HBC7_9BIFI</name>
<organism evidence="1 2">
    <name type="scientific">Bifidobacterium primatium</name>
    <dbReference type="NCBI Taxonomy" id="2045438"/>
    <lineage>
        <taxon>Bacteria</taxon>
        <taxon>Bacillati</taxon>
        <taxon>Actinomycetota</taxon>
        <taxon>Actinomycetes</taxon>
        <taxon>Bifidobacteriales</taxon>
        <taxon>Bifidobacteriaceae</taxon>
        <taxon>Bifidobacterium</taxon>
    </lineage>
</organism>
<gene>
    <name evidence="1" type="ORF">CS006_02955</name>
</gene>
<dbReference type="AlphaFoldDB" id="A0A2M9HBC7"/>
<accession>A0A2M9HBC7</accession>
<evidence type="ECO:0000313" key="1">
    <source>
        <dbReference type="EMBL" id="PJM74114.1"/>
    </source>
</evidence>
<dbReference type="Proteomes" id="UP000229095">
    <property type="component" value="Unassembled WGS sequence"/>
</dbReference>